<keyword evidence="3" id="KW-0223">Dioxygenase</keyword>
<evidence type="ECO:0000313" key="4">
    <source>
        <dbReference type="Proteomes" id="UP000198848"/>
    </source>
</evidence>
<dbReference type="InterPro" id="IPR051332">
    <property type="entry name" value="Fosfomycin_Res_Enzymes"/>
</dbReference>
<proteinExistence type="predicted"/>
<dbReference type="Proteomes" id="UP000198848">
    <property type="component" value="Unassembled WGS sequence"/>
</dbReference>
<feature type="domain" description="VOC" evidence="2">
    <location>
        <begin position="13"/>
        <end position="136"/>
    </location>
</feature>
<dbReference type="OrthoDB" id="166801at2157"/>
<dbReference type="Gene3D" id="3.10.180.10">
    <property type="entry name" value="2,3-Dihydroxybiphenyl 1,2-Dioxygenase, domain 1"/>
    <property type="match status" value="1"/>
</dbReference>
<keyword evidence="4" id="KW-1185">Reference proteome</keyword>
<sequence>MAPDHADPDSLGQLHHVELSVSDLEASIDFWEWWLTELGYEPKNEWDGGRSWINGPTYVGIVEATGDTPAFDGRAPGLNHLAFHADTRERVDYLTECVRTRTDSTVLYEDQHPYAGGYYALYCESPEGIKLEAIGPEPREET</sequence>
<dbReference type="EMBL" id="FNLC01000001">
    <property type="protein sequence ID" value="SDQ48063.1"/>
    <property type="molecule type" value="Genomic_DNA"/>
</dbReference>
<dbReference type="InterPro" id="IPR029068">
    <property type="entry name" value="Glyas_Bleomycin-R_OHBP_Dase"/>
</dbReference>
<dbReference type="PANTHER" id="PTHR36113">
    <property type="entry name" value="LYASE, PUTATIVE-RELATED-RELATED"/>
    <property type="match status" value="1"/>
</dbReference>
<keyword evidence="1" id="KW-0479">Metal-binding</keyword>
<organism evidence="3 4">
    <name type="scientific">Natronobacterium texcoconense</name>
    <dbReference type="NCBI Taxonomy" id="1095778"/>
    <lineage>
        <taxon>Archaea</taxon>
        <taxon>Methanobacteriati</taxon>
        <taxon>Methanobacteriota</taxon>
        <taxon>Stenosarchaea group</taxon>
        <taxon>Halobacteria</taxon>
        <taxon>Halobacteriales</taxon>
        <taxon>Natrialbaceae</taxon>
        <taxon>Natronobacterium</taxon>
    </lineage>
</organism>
<dbReference type="PROSITE" id="PS51819">
    <property type="entry name" value="VOC"/>
    <property type="match status" value="1"/>
</dbReference>
<protein>
    <submittedName>
        <fullName evidence="3">Glyoxalase/Bleomycin resistance protein/Dioxygenase superfamily protein</fullName>
    </submittedName>
</protein>
<dbReference type="STRING" id="1095778.SAMN04489842_0957"/>
<dbReference type="Pfam" id="PF00903">
    <property type="entry name" value="Glyoxalase"/>
    <property type="match status" value="1"/>
</dbReference>
<dbReference type="RefSeq" id="WP_090378076.1">
    <property type="nucleotide sequence ID" value="NZ_FNLC01000001.1"/>
</dbReference>
<accession>A0A1H1B847</accession>
<dbReference type="SUPFAM" id="SSF54593">
    <property type="entry name" value="Glyoxalase/Bleomycin resistance protein/Dihydroxybiphenyl dioxygenase"/>
    <property type="match status" value="1"/>
</dbReference>
<evidence type="ECO:0000256" key="1">
    <source>
        <dbReference type="ARBA" id="ARBA00022723"/>
    </source>
</evidence>
<evidence type="ECO:0000259" key="2">
    <source>
        <dbReference type="PROSITE" id="PS51819"/>
    </source>
</evidence>
<name>A0A1H1B847_NATTX</name>
<gene>
    <name evidence="3" type="ORF">SAMN04489842_0957</name>
</gene>
<reference evidence="4" key="1">
    <citation type="submission" date="2016-10" db="EMBL/GenBank/DDBJ databases">
        <authorList>
            <person name="Varghese N."/>
            <person name="Submissions S."/>
        </authorList>
    </citation>
    <scope>NUCLEOTIDE SEQUENCE [LARGE SCALE GENOMIC DNA]</scope>
    <source>
        <strain evidence="4">DSM 24767</strain>
    </source>
</reference>
<evidence type="ECO:0000313" key="3">
    <source>
        <dbReference type="EMBL" id="SDQ48063.1"/>
    </source>
</evidence>
<dbReference type="PANTHER" id="PTHR36113:SF6">
    <property type="entry name" value="FOSFOMYCIN RESISTANCE PROTEIN FOSX"/>
    <property type="match status" value="1"/>
</dbReference>
<dbReference type="GO" id="GO:0046872">
    <property type="term" value="F:metal ion binding"/>
    <property type="evidence" value="ECO:0007669"/>
    <property type="project" value="UniProtKB-KW"/>
</dbReference>
<keyword evidence="3" id="KW-0560">Oxidoreductase</keyword>
<dbReference type="InterPro" id="IPR004360">
    <property type="entry name" value="Glyas_Fos-R_dOase_dom"/>
</dbReference>
<dbReference type="InterPro" id="IPR037523">
    <property type="entry name" value="VOC_core"/>
</dbReference>
<dbReference type="AlphaFoldDB" id="A0A1H1B847"/>
<dbReference type="GO" id="GO:0051213">
    <property type="term" value="F:dioxygenase activity"/>
    <property type="evidence" value="ECO:0007669"/>
    <property type="project" value="UniProtKB-KW"/>
</dbReference>